<feature type="coiled-coil region" evidence="1">
    <location>
        <begin position="230"/>
        <end position="401"/>
    </location>
</feature>
<feature type="compositionally biased region" description="Polar residues" evidence="2">
    <location>
        <begin position="447"/>
        <end position="462"/>
    </location>
</feature>
<dbReference type="GO" id="GO:0005200">
    <property type="term" value="F:structural constituent of cytoskeleton"/>
    <property type="evidence" value="ECO:0007669"/>
    <property type="project" value="TreeGrafter"/>
</dbReference>
<keyword evidence="3" id="KW-0472">Membrane</keyword>
<feature type="transmembrane region" description="Helical" evidence="3">
    <location>
        <begin position="750"/>
        <end position="772"/>
    </location>
</feature>
<feature type="compositionally biased region" description="Polar residues" evidence="2">
    <location>
        <begin position="81"/>
        <end position="104"/>
    </location>
</feature>
<sequence length="810" mass="89630">MLAQDQPRVRLKDIVDNLVTENGIAIFPEAESRLRSLADSNPDTMISQEQLLKLLQPIMEGSDPIGDGGRQDDIADDDIRNTSLPNGMNDTSPTWSPVQASSTGGILGDNNDGYHEWLNSPSSRRQQQSSSPRRSSSSSSFSSIQPSPIIQRQLSVPIRNDIYWQEAAPIYIPSSSSPPPSSSIISPLKTPQSNRKQSLRIPPPATNSPFWGNPSYPTDQYQNGDTPSKLEHLSNTISDLTRRLHDTETLLQRAHTEQDERVQEYHTHIESLTLELSSKKRECSDLKNSERGLQSQIDTLEGVIEKLNIQVVGLKSQVREFANSIKGHEEALRHRNEIEDKLREMLDKKEDEISQGRASVDEAEREMMRAIDEMNETRANLESLQSALSRLEYDLEGAHQLNSTLTDRIADLEGLLSDAVVSQPLRTLSTELGNHDVPVRTVECRAASSQTHLDSNTVSIQTDDAESKDTRGTGSSDHDVDARYRDLQDRVARQQVELKQLGQVREALQVLESQRDSLKKQIEEVETSVKENRQTIDRRKHYDAELERWMTTLRHDVKALQGTLGGFRDDVDSHAHFKGLFQEALVKLESEREHYVSLVHSLSDTASNISTAAAAAVTERQKHPLLVVTREVMAQTDEIEEKNILPEEFDKWFSANAAVAGGNHVASSPSSIGSPSASTPSKGVTSPGGSISPVTLTVASSQNGVIKPVREVSFHSASSNRAEVKPHILNPPTYKTNNMLSSPKQQQHSISYTSVIVAVLIAWICGIVTSYIPGILNGELYGDGLGWTLANFVSWLDVQLAGSEARVVPT</sequence>
<accession>A0A507BXN1</accession>
<keyword evidence="3" id="KW-1133">Transmembrane helix</keyword>
<dbReference type="PANTHER" id="PTHR47357:SF1">
    <property type="entry name" value="SPINDLE POLE BODY COMPONENT 110"/>
    <property type="match status" value="1"/>
</dbReference>
<feature type="coiled-coil region" evidence="1">
    <location>
        <begin position="484"/>
        <end position="535"/>
    </location>
</feature>
<feature type="compositionally biased region" description="Basic and acidic residues" evidence="2">
    <location>
        <begin position="69"/>
        <end position="80"/>
    </location>
</feature>
<feature type="compositionally biased region" description="Low complexity" evidence="2">
    <location>
        <begin position="664"/>
        <end position="681"/>
    </location>
</feature>
<evidence type="ECO:0000313" key="4">
    <source>
        <dbReference type="EMBL" id="TPX34080.1"/>
    </source>
</evidence>
<proteinExistence type="predicted"/>
<keyword evidence="3" id="KW-0812">Transmembrane</keyword>
<feature type="region of interest" description="Disordered" evidence="2">
    <location>
        <begin position="664"/>
        <end position="689"/>
    </location>
</feature>
<dbReference type="Proteomes" id="UP000319731">
    <property type="component" value="Unassembled WGS sequence"/>
</dbReference>
<feature type="region of interest" description="Disordered" evidence="2">
    <location>
        <begin position="173"/>
        <end position="217"/>
    </location>
</feature>
<feature type="region of interest" description="Disordered" evidence="2">
    <location>
        <begin position="447"/>
        <end position="480"/>
    </location>
</feature>
<comment type="caution">
    <text evidence="4">The sequence shown here is derived from an EMBL/GenBank/DDBJ whole genome shotgun (WGS) entry which is preliminary data.</text>
</comment>
<dbReference type="GeneID" id="42004502"/>
<feature type="compositionally biased region" description="Basic and acidic residues" evidence="2">
    <location>
        <begin position="465"/>
        <end position="480"/>
    </location>
</feature>
<feature type="compositionally biased region" description="Low complexity" evidence="2">
    <location>
        <begin position="120"/>
        <end position="146"/>
    </location>
</feature>
<evidence type="ECO:0000256" key="2">
    <source>
        <dbReference type="SAM" id="MobiDB-lite"/>
    </source>
</evidence>
<protein>
    <submittedName>
        <fullName evidence="4">Uncharacterized protein</fullName>
    </submittedName>
</protein>
<dbReference type="PANTHER" id="PTHR47357">
    <property type="entry name" value="COP1-INTERACTIVE PROTEIN 1"/>
    <property type="match status" value="1"/>
</dbReference>
<dbReference type="STRING" id="1806994.A0A507BXN1"/>
<evidence type="ECO:0000256" key="1">
    <source>
        <dbReference type="SAM" id="Coils"/>
    </source>
</evidence>
<keyword evidence="5" id="KW-1185">Reference proteome</keyword>
<dbReference type="OrthoDB" id="2163672at2759"/>
<dbReference type="AlphaFoldDB" id="A0A507BXN1"/>
<dbReference type="SUPFAM" id="SSF90257">
    <property type="entry name" value="Myosin rod fragments"/>
    <property type="match status" value="1"/>
</dbReference>
<evidence type="ECO:0000313" key="5">
    <source>
        <dbReference type="Proteomes" id="UP000319731"/>
    </source>
</evidence>
<name>A0A507BXN1_9FUNG</name>
<dbReference type="Gene3D" id="6.10.140.920">
    <property type="match status" value="1"/>
</dbReference>
<dbReference type="EMBL" id="QEAO01000016">
    <property type="protein sequence ID" value="TPX34080.1"/>
    <property type="molecule type" value="Genomic_DNA"/>
</dbReference>
<feature type="region of interest" description="Disordered" evidence="2">
    <location>
        <begin position="59"/>
        <end position="146"/>
    </location>
</feature>
<organism evidence="4 5">
    <name type="scientific">Synchytrium microbalum</name>
    <dbReference type="NCBI Taxonomy" id="1806994"/>
    <lineage>
        <taxon>Eukaryota</taxon>
        <taxon>Fungi</taxon>
        <taxon>Fungi incertae sedis</taxon>
        <taxon>Chytridiomycota</taxon>
        <taxon>Chytridiomycota incertae sedis</taxon>
        <taxon>Chytridiomycetes</taxon>
        <taxon>Synchytriales</taxon>
        <taxon>Synchytriaceae</taxon>
        <taxon>Synchytrium</taxon>
    </lineage>
</organism>
<keyword evidence="1" id="KW-0175">Coiled coil</keyword>
<dbReference type="GO" id="GO:0005856">
    <property type="term" value="C:cytoskeleton"/>
    <property type="evidence" value="ECO:0007669"/>
    <property type="project" value="TreeGrafter"/>
</dbReference>
<dbReference type="RefSeq" id="XP_031024922.1">
    <property type="nucleotide sequence ID" value="XM_031169205.1"/>
</dbReference>
<reference evidence="4 5" key="1">
    <citation type="journal article" date="2019" name="Sci. Rep.">
        <title>Comparative genomics of chytrid fungi reveal insights into the obligate biotrophic and pathogenic lifestyle of Synchytrium endobioticum.</title>
        <authorList>
            <person name="van de Vossenberg B.T.L.H."/>
            <person name="Warris S."/>
            <person name="Nguyen H.D.T."/>
            <person name="van Gent-Pelzer M.P.E."/>
            <person name="Joly D.L."/>
            <person name="van de Geest H.C."/>
            <person name="Bonants P.J.M."/>
            <person name="Smith D.S."/>
            <person name="Levesque C.A."/>
            <person name="van der Lee T.A.J."/>
        </authorList>
    </citation>
    <scope>NUCLEOTIDE SEQUENCE [LARGE SCALE GENOMIC DNA]</scope>
    <source>
        <strain evidence="4 5">JEL517</strain>
    </source>
</reference>
<gene>
    <name evidence="4" type="ORF">SmJEL517_g03277</name>
</gene>
<evidence type="ECO:0000256" key="3">
    <source>
        <dbReference type="SAM" id="Phobius"/>
    </source>
</evidence>
<feature type="compositionally biased region" description="Polar residues" evidence="2">
    <location>
        <begin position="207"/>
        <end position="217"/>
    </location>
</feature>